<evidence type="ECO:0000313" key="2">
    <source>
        <dbReference type="EMBL" id="CAL8127120.1"/>
    </source>
</evidence>
<proteinExistence type="predicted"/>
<sequence length="179" mass="20119">MVPSEVGFPSEPELSKDVQNEEILGYTRSHVRKPIIYNEFTHSVTGQRFRSPVPKSRTNGIQERHPKNFNNPSSRKTPSLGNMVDSSMETDENKSQAERYEYTINSALPQFMSNSGKTPMDAYRPTVINLVLILSNGNGDGSNLPSANSEMTADKSATTYPYFKLDHKIDPRNVYSSRL</sequence>
<organism evidence="2 3">
    <name type="scientific">Orchesella dallaii</name>
    <dbReference type="NCBI Taxonomy" id="48710"/>
    <lineage>
        <taxon>Eukaryota</taxon>
        <taxon>Metazoa</taxon>
        <taxon>Ecdysozoa</taxon>
        <taxon>Arthropoda</taxon>
        <taxon>Hexapoda</taxon>
        <taxon>Collembola</taxon>
        <taxon>Entomobryomorpha</taxon>
        <taxon>Entomobryoidea</taxon>
        <taxon>Orchesellidae</taxon>
        <taxon>Orchesellinae</taxon>
        <taxon>Orchesella</taxon>
    </lineage>
</organism>
<accession>A0ABP1RDR8</accession>
<feature type="region of interest" description="Disordered" evidence="1">
    <location>
        <begin position="1"/>
        <end position="20"/>
    </location>
</feature>
<comment type="caution">
    <text evidence="2">The sequence shown here is derived from an EMBL/GenBank/DDBJ whole genome shotgun (WGS) entry which is preliminary data.</text>
</comment>
<evidence type="ECO:0000256" key="1">
    <source>
        <dbReference type="SAM" id="MobiDB-lite"/>
    </source>
</evidence>
<protein>
    <submittedName>
        <fullName evidence="2">Uncharacterized protein</fullName>
    </submittedName>
</protein>
<reference evidence="2 3" key="1">
    <citation type="submission" date="2024-08" db="EMBL/GenBank/DDBJ databases">
        <authorList>
            <person name="Cucini C."/>
            <person name="Frati F."/>
        </authorList>
    </citation>
    <scope>NUCLEOTIDE SEQUENCE [LARGE SCALE GENOMIC DNA]</scope>
</reference>
<gene>
    <name evidence="2" type="ORF">ODALV1_LOCUS21699</name>
</gene>
<feature type="region of interest" description="Disordered" evidence="1">
    <location>
        <begin position="48"/>
        <end position="95"/>
    </location>
</feature>
<keyword evidence="3" id="KW-1185">Reference proteome</keyword>
<evidence type="ECO:0000313" key="3">
    <source>
        <dbReference type="Proteomes" id="UP001642540"/>
    </source>
</evidence>
<name>A0ABP1RDR8_9HEXA</name>
<dbReference type="Proteomes" id="UP001642540">
    <property type="component" value="Unassembled WGS sequence"/>
</dbReference>
<feature type="compositionally biased region" description="Polar residues" evidence="1">
    <location>
        <begin position="68"/>
        <end position="87"/>
    </location>
</feature>
<dbReference type="EMBL" id="CAXLJM020000072">
    <property type="protein sequence ID" value="CAL8127120.1"/>
    <property type="molecule type" value="Genomic_DNA"/>
</dbReference>